<keyword evidence="1" id="KW-0812">Transmembrane</keyword>
<evidence type="ECO:0000313" key="2">
    <source>
        <dbReference type="EMBL" id="CAD6991401.1"/>
    </source>
</evidence>
<keyword evidence="3" id="KW-1185">Reference proteome</keyword>
<evidence type="ECO:0000256" key="1">
    <source>
        <dbReference type="SAM" id="Phobius"/>
    </source>
</evidence>
<feature type="transmembrane region" description="Helical" evidence="1">
    <location>
        <begin position="6"/>
        <end position="27"/>
    </location>
</feature>
<name>A0A811TYR6_CERCA</name>
<reference evidence="2" key="1">
    <citation type="submission" date="2020-11" db="EMBL/GenBank/DDBJ databases">
        <authorList>
            <person name="Whitehead M."/>
        </authorList>
    </citation>
    <scope>NUCLEOTIDE SEQUENCE</scope>
    <source>
        <strain evidence="2">EGII</strain>
    </source>
</reference>
<sequence length="85" mass="9766">MNFLKQLLDGCFMLCGFSFLIFIYLPLMLAMPEQTRLASDLDYRLQRAKHVLRESPLIDGPAPLSGVYGGSHYEFRFKANWGYGE</sequence>
<keyword evidence="1" id="KW-0472">Membrane</keyword>
<dbReference type="AlphaFoldDB" id="A0A811TYR6"/>
<accession>A0A811TYR6</accession>
<organism evidence="2 3">
    <name type="scientific">Ceratitis capitata</name>
    <name type="common">Mediterranean fruit fly</name>
    <name type="synonym">Tephritis capitata</name>
    <dbReference type="NCBI Taxonomy" id="7213"/>
    <lineage>
        <taxon>Eukaryota</taxon>
        <taxon>Metazoa</taxon>
        <taxon>Ecdysozoa</taxon>
        <taxon>Arthropoda</taxon>
        <taxon>Hexapoda</taxon>
        <taxon>Insecta</taxon>
        <taxon>Pterygota</taxon>
        <taxon>Neoptera</taxon>
        <taxon>Endopterygota</taxon>
        <taxon>Diptera</taxon>
        <taxon>Brachycera</taxon>
        <taxon>Muscomorpha</taxon>
        <taxon>Tephritoidea</taxon>
        <taxon>Tephritidae</taxon>
        <taxon>Ceratitis</taxon>
        <taxon>Ceratitis</taxon>
    </lineage>
</organism>
<keyword evidence="1" id="KW-1133">Transmembrane helix</keyword>
<dbReference type="OrthoDB" id="445695at2759"/>
<comment type="caution">
    <text evidence="2">The sequence shown here is derived from an EMBL/GenBank/DDBJ whole genome shotgun (WGS) entry which is preliminary data.</text>
</comment>
<dbReference type="Proteomes" id="UP000606786">
    <property type="component" value="Unassembled WGS sequence"/>
</dbReference>
<dbReference type="EMBL" id="CAJHJT010000001">
    <property type="protein sequence ID" value="CAD6991401.1"/>
    <property type="molecule type" value="Genomic_DNA"/>
</dbReference>
<evidence type="ECO:0000313" key="3">
    <source>
        <dbReference type="Proteomes" id="UP000606786"/>
    </source>
</evidence>
<protein>
    <submittedName>
        <fullName evidence="2">(Mediterranean fruit fly) hypothetical protein</fullName>
    </submittedName>
</protein>
<proteinExistence type="predicted"/>
<gene>
    <name evidence="2" type="ORF">CCAP1982_LOCUS328</name>
</gene>